<keyword evidence="4" id="KW-0547">Nucleotide-binding</keyword>
<comment type="similarity">
    <text evidence="2">Belongs to the SNF2/RAD54 helicase family.</text>
</comment>
<dbReference type="Proteomes" id="UP000261520">
    <property type="component" value="Unplaced"/>
</dbReference>
<evidence type="ECO:0000256" key="3">
    <source>
        <dbReference type="ARBA" id="ARBA00022737"/>
    </source>
</evidence>
<reference evidence="12" key="1">
    <citation type="submission" date="2025-08" db="UniProtKB">
        <authorList>
            <consortium name="Ensembl"/>
        </authorList>
    </citation>
    <scope>IDENTIFICATION</scope>
</reference>
<keyword evidence="8" id="KW-0539">Nucleus</keyword>
<accession>A0A3B4B539</accession>
<dbReference type="Gene3D" id="3.40.50.10810">
    <property type="entry name" value="Tandem AAA-ATPase domain"/>
    <property type="match status" value="1"/>
</dbReference>
<evidence type="ECO:0000256" key="4">
    <source>
        <dbReference type="ARBA" id="ARBA00022741"/>
    </source>
</evidence>
<evidence type="ECO:0008006" key="14">
    <source>
        <dbReference type="Google" id="ProtNLM"/>
    </source>
</evidence>
<comment type="catalytic activity">
    <reaction evidence="9">
        <text>ATP + H2O = ADP + phosphate + H(+)</text>
        <dbReference type="Rhea" id="RHEA:13065"/>
        <dbReference type="ChEBI" id="CHEBI:15377"/>
        <dbReference type="ChEBI" id="CHEBI:15378"/>
        <dbReference type="ChEBI" id="CHEBI:30616"/>
        <dbReference type="ChEBI" id="CHEBI:43474"/>
        <dbReference type="ChEBI" id="CHEBI:456216"/>
    </reaction>
</comment>
<evidence type="ECO:0000259" key="10">
    <source>
        <dbReference type="PROSITE" id="PS51192"/>
    </source>
</evidence>
<dbReference type="GO" id="GO:0016787">
    <property type="term" value="F:hydrolase activity"/>
    <property type="evidence" value="ECO:0007669"/>
    <property type="project" value="UniProtKB-KW"/>
</dbReference>
<reference evidence="12" key="2">
    <citation type="submission" date="2025-09" db="UniProtKB">
        <authorList>
            <consortium name="Ensembl"/>
        </authorList>
    </citation>
    <scope>IDENTIFICATION</scope>
</reference>
<dbReference type="InterPro" id="IPR038718">
    <property type="entry name" value="SNF2-like_sf"/>
</dbReference>
<dbReference type="GO" id="GO:0005634">
    <property type="term" value="C:nucleus"/>
    <property type="evidence" value="ECO:0007669"/>
    <property type="project" value="UniProtKB-SubCell"/>
</dbReference>
<dbReference type="SUPFAM" id="SSF52540">
    <property type="entry name" value="P-loop containing nucleoside triphosphate hydrolases"/>
    <property type="match status" value="2"/>
</dbReference>
<evidence type="ECO:0000256" key="6">
    <source>
        <dbReference type="ARBA" id="ARBA00022840"/>
    </source>
</evidence>
<dbReference type="InterPro" id="IPR027417">
    <property type="entry name" value="P-loop_NTPase"/>
</dbReference>
<evidence type="ECO:0000256" key="7">
    <source>
        <dbReference type="ARBA" id="ARBA00022853"/>
    </source>
</evidence>
<dbReference type="PROSITE" id="PS51192">
    <property type="entry name" value="HELICASE_ATP_BIND_1"/>
    <property type="match status" value="1"/>
</dbReference>
<dbReference type="PROSITE" id="PS51194">
    <property type="entry name" value="HELICASE_CTER"/>
    <property type="match status" value="1"/>
</dbReference>
<evidence type="ECO:0000256" key="8">
    <source>
        <dbReference type="ARBA" id="ARBA00023242"/>
    </source>
</evidence>
<evidence type="ECO:0000313" key="12">
    <source>
        <dbReference type="Ensembl" id="ENSPMGP00000024553.1"/>
    </source>
</evidence>
<sequence>QFRFRFQRLLKSPRSNRRRSRSRPKFSLNLRPLKSKSSLSFNRRRSRQPRLKRMVCFKHQCFVSQKTRFQLSLCHGVIQVRPPAASWKKLEDTREYKNGNILREYQLEGVNWLLFNWYNRQNCILADEMGLGKTIQSIALLSEIYNAGIQGPFLVIAPLSTITNWEREFSTWTHMNAIVYHGTLVNMILLCLQEHLIPGAYKFDALITTFEMVLSDCPELREISWRCVIIDEAHRLKNRNCKLLDSLKMLDLHKVLLTGTPLQNTVEELFSLLHFLEPAQFPSEFEFLREFGDLKTEEQVFAVHTFKTIKVQKLQAILKPMMLRRLKEDVEKNLAPKQETIIEVGFQILMCTFSDQVELTDVQKKYYRAILERNFSFLSLGASSNSNVPNLLNTMMELRKCCNHPYLINEVYDPTAPDFHLQALIRSAGKLVLLDKLLPRLKAGGHKVLIFSQMVRCLDILEDYLINKRVRGNLRQAAIDRFSKPDSDRFVFLLCTRAGGLGINLTAADTCVIFDSDWNPQNDLQAQARCHRIGQSKAVKVYRLITRNSYEREMLDKASLKLGLDRAVLQSMSGNKDTSVNGFSKKEIEDLLRKGAYAAIMDENDEGSRFCEEDIDQILQRRATTITIESEGKGSTFSKASFVASENRTDIALDDPEFWQKWAKKADIDMDSMNRKVLFL</sequence>
<dbReference type="CDD" id="cd18793">
    <property type="entry name" value="SF2_C_SNF"/>
    <property type="match status" value="1"/>
</dbReference>
<keyword evidence="3" id="KW-0677">Repeat</keyword>
<keyword evidence="13" id="KW-1185">Reference proteome</keyword>
<evidence type="ECO:0000259" key="11">
    <source>
        <dbReference type="PROSITE" id="PS51194"/>
    </source>
</evidence>
<dbReference type="SMART" id="SM00487">
    <property type="entry name" value="DEXDc"/>
    <property type="match status" value="1"/>
</dbReference>
<dbReference type="Pfam" id="PF00271">
    <property type="entry name" value="Helicase_C"/>
    <property type="match status" value="1"/>
</dbReference>
<dbReference type="GO" id="GO:0006325">
    <property type="term" value="P:chromatin organization"/>
    <property type="evidence" value="ECO:0007669"/>
    <property type="project" value="UniProtKB-KW"/>
</dbReference>
<protein>
    <recommendedName>
        <fullName evidence="14">Chromodomain helicase DNA binding protein 7</fullName>
    </recommendedName>
</protein>
<dbReference type="PANTHER" id="PTHR46850">
    <property type="entry name" value="CHROMODOMAIN-HELICASE-DNA-BINDING PROTEIN 9"/>
    <property type="match status" value="1"/>
</dbReference>
<dbReference type="PANTHER" id="PTHR46850:SF1">
    <property type="entry name" value="CHROMODOMAIN-HELICASE-DNA-BINDING PROTEIN 9"/>
    <property type="match status" value="1"/>
</dbReference>
<dbReference type="InterPro" id="IPR049730">
    <property type="entry name" value="SNF2/RAD54-like_C"/>
</dbReference>
<evidence type="ECO:0000256" key="2">
    <source>
        <dbReference type="ARBA" id="ARBA00007025"/>
    </source>
</evidence>
<evidence type="ECO:0000256" key="9">
    <source>
        <dbReference type="ARBA" id="ARBA00049360"/>
    </source>
</evidence>
<dbReference type="InterPro" id="IPR001650">
    <property type="entry name" value="Helicase_C-like"/>
</dbReference>
<dbReference type="FunFam" id="3.40.50.10810:FF:000003">
    <property type="entry name" value="chromodomain-helicase-DNA-binding protein 8 isoform X4"/>
    <property type="match status" value="1"/>
</dbReference>
<organism evidence="12 13">
    <name type="scientific">Periophthalmus magnuspinnatus</name>
    <dbReference type="NCBI Taxonomy" id="409849"/>
    <lineage>
        <taxon>Eukaryota</taxon>
        <taxon>Metazoa</taxon>
        <taxon>Chordata</taxon>
        <taxon>Craniata</taxon>
        <taxon>Vertebrata</taxon>
        <taxon>Euteleostomi</taxon>
        <taxon>Actinopterygii</taxon>
        <taxon>Neopterygii</taxon>
        <taxon>Teleostei</taxon>
        <taxon>Neoteleostei</taxon>
        <taxon>Acanthomorphata</taxon>
        <taxon>Gobiaria</taxon>
        <taxon>Gobiiformes</taxon>
        <taxon>Gobioidei</taxon>
        <taxon>Gobiidae</taxon>
        <taxon>Oxudercinae</taxon>
        <taxon>Periophthalmus</taxon>
    </lineage>
</organism>
<evidence type="ECO:0000313" key="13">
    <source>
        <dbReference type="Proteomes" id="UP000261520"/>
    </source>
</evidence>
<evidence type="ECO:0000256" key="5">
    <source>
        <dbReference type="ARBA" id="ARBA00022801"/>
    </source>
</evidence>
<dbReference type="Pfam" id="PF00176">
    <property type="entry name" value="SNF2-rel_dom"/>
    <property type="match status" value="1"/>
</dbReference>
<name>A0A3B4B539_9GOBI</name>
<feature type="domain" description="Helicase ATP-binding" evidence="10">
    <location>
        <begin position="114"/>
        <end position="279"/>
    </location>
</feature>
<proteinExistence type="inferred from homology"/>
<feature type="domain" description="Helicase C-terminal" evidence="11">
    <location>
        <begin position="433"/>
        <end position="575"/>
    </location>
</feature>
<comment type="subcellular location">
    <subcellularLocation>
        <location evidence="1">Nucleus</location>
    </subcellularLocation>
</comment>
<dbReference type="GO" id="GO:0005524">
    <property type="term" value="F:ATP binding"/>
    <property type="evidence" value="ECO:0007669"/>
    <property type="project" value="UniProtKB-KW"/>
</dbReference>
<dbReference type="Gene3D" id="3.40.50.300">
    <property type="entry name" value="P-loop containing nucleotide triphosphate hydrolases"/>
    <property type="match status" value="1"/>
</dbReference>
<dbReference type="AlphaFoldDB" id="A0A3B4B539"/>
<keyword evidence="7" id="KW-0156">Chromatin regulator</keyword>
<evidence type="ECO:0000256" key="1">
    <source>
        <dbReference type="ARBA" id="ARBA00004123"/>
    </source>
</evidence>
<dbReference type="SMART" id="SM00490">
    <property type="entry name" value="HELICc"/>
    <property type="match status" value="1"/>
</dbReference>
<dbReference type="Ensembl" id="ENSPMGT00000026158.1">
    <property type="protein sequence ID" value="ENSPMGP00000024553.1"/>
    <property type="gene ID" value="ENSPMGG00000019850.1"/>
</dbReference>
<dbReference type="FunFam" id="3.40.50.300:FF:000015">
    <property type="entry name" value="chromodomain-helicase-DNA-binding protein 9 isoform X1"/>
    <property type="match status" value="1"/>
</dbReference>
<keyword evidence="6" id="KW-0067">ATP-binding</keyword>
<dbReference type="InterPro" id="IPR000330">
    <property type="entry name" value="SNF2_N"/>
</dbReference>
<keyword evidence="5" id="KW-0378">Hydrolase</keyword>
<dbReference type="InterPro" id="IPR051493">
    <property type="entry name" value="CHD"/>
</dbReference>
<dbReference type="InterPro" id="IPR014001">
    <property type="entry name" value="Helicase_ATP-bd"/>
</dbReference>